<reference evidence="1 2" key="1">
    <citation type="submission" date="2019-03" db="EMBL/GenBank/DDBJ databases">
        <title>Genomic Encyclopedia of Type Strains, Phase III (KMG-III): the genomes of soil and plant-associated and newly described type strains.</title>
        <authorList>
            <person name="Whitman W."/>
        </authorList>
    </citation>
    <scope>NUCLEOTIDE SEQUENCE [LARGE SCALE GENOMIC DNA]</scope>
    <source>
        <strain evidence="1 2">CGMCC 1.12801</strain>
    </source>
</reference>
<comment type="caution">
    <text evidence="1">The sequence shown here is derived from an EMBL/GenBank/DDBJ whole genome shotgun (WGS) entry which is preliminary data.</text>
</comment>
<dbReference type="Proteomes" id="UP000294752">
    <property type="component" value="Unassembled WGS sequence"/>
</dbReference>
<name>A0A4R7CVS6_9SPHI</name>
<sequence>MLHYYEKTSEISHSFFKKSFFSNLLAAWRTPLTTFMQRYAAEISKTMVGVKKC</sequence>
<gene>
    <name evidence="1" type="ORF">B0I21_106148</name>
</gene>
<evidence type="ECO:0000313" key="1">
    <source>
        <dbReference type="EMBL" id="TDS12290.1"/>
    </source>
</evidence>
<dbReference type="EMBL" id="SNZV01000006">
    <property type="protein sequence ID" value="TDS12290.1"/>
    <property type="molecule type" value="Genomic_DNA"/>
</dbReference>
<protein>
    <submittedName>
        <fullName evidence="1">Uncharacterized protein</fullName>
    </submittedName>
</protein>
<dbReference type="AlphaFoldDB" id="A0A4R7CVS6"/>
<keyword evidence="2" id="KW-1185">Reference proteome</keyword>
<proteinExistence type="predicted"/>
<evidence type="ECO:0000313" key="2">
    <source>
        <dbReference type="Proteomes" id="UP000294752"/>
    </source>
</evidence>
<accession>A0A4R7CVS6</accession>
<organism evidence="1 2">
    <name type="scientific">Sphingobacterium paludis</name>
    <dbReference type="NCBI Taxonomy" id="1476465"/>
    <lineage>
        <taxon>Bacteria</taxon>
        <taxon>Pseudomonadati</taxon>
        <taxon>Bacteroidota</taxon>
        <taxon>Sphingobacteriia</taxon>
        <taxon>Sphingobacteriales</taxon>
        <taxon>Sphingobacteriaceae</taxon>
        <taxon>Sphingobacterium</taxon>
    </lineage>
</organism>